<dbReference type="EMBL" id="CM037151">
    <property type="protein sequence ID" value="KAH7844992.1"/>
    <property type="molecule type" value="Genomic_DNA"/>
</dbReference>
<dbReference type="Proteomes" id="UP000828048">
    <property type="component" value="Chromosome 1"/>
</dbReference>
<protein>
    <submittedName>
        <fullName evidence="1">Uncharacterized protein</fullName>
    </submittedName>
</protein>
<gene>
    <name evidence="1" type="ORF">Vadar_033959</name>
</gene>
<organism evidence="1 2">
    <name type="scientific">Vaccinium darrowii</name>
    <dbReference type="NCBI Taxonomy" id="229202"/>
    <lineage>
        <taxon>Eukaryota</taxon>
        <taxon>Viridiplantae</taxon>
        <taxon>Streptophyta</taxon>
        <taxon>Embryophyta</taxon>
        <taxon>Tracheophyta</taxon>
        <taxon>Spermatophyta</taxon>
        <taxon>Magnoliopsida</taxon>
        <taxon>eudicotyledons</taxon>
        <taxon>Gunneridae</taxon>
        <taxon>Pentapetalae</taxon>
        <taxon>asterids</taxon>
        <taxon>Ericales</taxon>
        <taxon>Ericaceae</taxon>
        <taxon>Vaccinioideae</taxon>
        <taxon>Vaccinieae</taxon>
        <taxon>Vaccinium</taxon>
    </lineage>
</organism>
<proteinExistence type="predicted"/>
<name>A0ACB7XW05_9ERIC</name>
<reference evidence="1 2" key="1">
    <citation type="journal article" date="2021" name="Hortic Res">
        <title>High-quality reference genome and annotation aids understanding of berry development for evergreen blueberry (Vaccinium darrowii).</title>
        <authorList>
            <person name="Yu J."/>
            <person name="Hulse-Kemp A.M."/>
            <person name="Babiker E."/>
            <person name="Staton M."/>
        </authorList>
    </citation>
    <scope>NUCLEOTIDE SEQUENCE [LARGE SCALE GENOMIC DNA]</scope>
    <source>
        <strain evidence="2">cv. NJ 8807/NJ 8810</strain>
        <tissue evidence="1">Young leaf</tissue>
    </source>
</reference>
<evidence type="ECO:0000313" key="1">
    <source>
        <dbReference type="EMBL" id="KAH7844992.1"/>
    </source>
</evidence>
<accession>A0ACB7XW05</accession>
<comment type="caution">
    <text evidence="1">The sequence shown here is derived from an EMBL/GenBank/DDBJ whole genome shotgun (WGS) entry which is preliminary data.</text>
</comment>
<sequence>MADSSAAAGGGCCRCCSSFILTLGFTALFMWLSLRTSKPVCSIQDIYVPPLNKSENSTYYKIYFDLKLDNENKDKGIYYDALNLTFYYPPNLTTPIGNKTFPGFYQGHKKNARRKDWVEVHGVPWPAAIKAAANGSAVFRVDLATAVRFKVMVWKTKRHKLVVGADVQVNDFGKKVYKKGVRLTSGAPERERYHARTGLLLLVLSVLSLIII</sequence>
<keyword evidence="2" id="KW-1185">Reference proteome</keyword>
<evidence type="ECO:0000313" key="2">
    <source>
        <dbReference type="Proteomes" id="UP000828048"/>
    </source>
</evidence>